<evidence type="ECO:0000256" key="2">
    <source>
        <dbReference type="SAM" id="SignalP"/>
    </source>
</evidence>
<evidence type="ECO:0000313" key="3">
    <source>
        <dbReference type="EMBL" id="MDR4306245.1"/>
    </source>
</evidence>
<keyword evidence="2" id="KW-0732">Signal</keyword>
<dbReference type="SUPFAM" id="SSF55486">
    <property type="entry name" value="Metalloproteases ('zincins'), catalytic domain"/>
    <property type="match status" value="1"/>
</dbReference>
<evidence type="ECO:0000256" key="1">
    <source>
        <dbReference type="SAM" id="MobiDB-lite"/>
    </source>
</evidence>
<accession>A0ABU1DE71</accession>
<dbReference type="Gene3D" id="3.40.390.10">
    <property type="entry name" value="Collagenase (Catalytic Domain)"/>
    <property type="match status" value="1"/>
</dbReference>
<proteinExistence type="predicted"/>
<name>A0ABU1DE71_9HYPH</name>
<feature type="region of interest" description="Disordered" evidence="1">
    <location>
        <begin position="385"/>
        <end position="423"/>
    </location>
</feature>
<dbReference type="InterPro" id="IPR024079">
    <property type="entry name" value="MetalloPept_cat_dom_sf"/>
</dbReference>
<protein>
    <recommendedName>
        <fullName evidence="5">Metallo-peptidase family M12B Reprolysin-like</fullName>
    </recommendedName>
</protein>
<organism evidence="3 4">
    <name type="scientific">Chelatococcus sambhunathii</name>
    <dbReference type="NCBI Taxonomy" id="363953"/>
    <lineage>
        <taxon>Bacteria</taxon>
        <taxon>Pseudomonadati</taxon>
        <taxon>Pseudomonadota</taxon>
        <taxon>Alphaproteobacteria</taxon>
        <taxon>Hyphomicrobiales</taxon>
        <taxon>Chelatococcaceae</taxon>
        <taxon>Chelatococcus</taxon>
    </lineage>
</organism>
<dbReference type="EMBL" id="JADBEO010000010">
    <property type="protein sequence ID" value="MDR4306245.1"/>
    <property type="molecule type" value="Genomic_DNA"/>
</dbReference>
<gene>
    <name evidence="3" type="ORF">IHQ68_06395</name>
</gene>
<feature type="chain" id="PRO_5047257803" description="Metallo-peptidase family M12B Reprolysin-like" evidence="2">
    <location>
        <begin position="32"/>
        <end position="423"/>
    </location>
</feature>
<dbReference type="Pfam" id="PF13582">
    <property type="entry name" value="Reprolysin_3"/>
    <property type="match status" value="1"/>
</dbReference>
<keyword evidence="4" id="KW-1185">Reference proteome</keyword>
<dbReference type="Proteomes" id="UP001181622">
    <property type="component" value="Unassembled WGS sequence"/>
</dbReference>
<feature type="compositionally biased region" description="Basic and acidic residues" evidence="1">
    <location>
        <begin position="408"/>
        <end position="423"/>
    </location>
</feature>
<feature type="signal peptide" evidence="2">
    <location>
        <begin position="1"/>
        <end position="31"/>
    </location>
</feature>
<comment type="caution">
    <text evidence="3">The sequence shown here is derived from an EMBL/GenBank/DDBJ whole genome shotgun (WGS) entry which is preliminary data.</text>
</comment>
<evidence type="ECO:0000313" key="4">
    <source>
        <dbReference type="Proteomes" id="UP001181622"/>
    </source>
</evidence>
<reference evidence="3" key="1">
    <citation type="submission" date="2020-10" db="EMBL/GenBank/DDBJ databases">
        <authorList>
            <person name="Abbas A."/>
            <person name="Razzaq R."/>
            <person name="Waqas M."/>
            <person name="Abbas N."/>
            <person name="Nielsen T.K."/>
            <person name="Hansen L.H."/>
            <person name="Hussain S."/>
            <person name="Shahid M."/>
        </authorList>
    </citation>
    <scope>NUCLEOTIDE SEQUENCE</scope>
    <source>
        <strain evidence="3">S14</strain>
    </source>
</reference>
<sequence length="423" mass="45038">MHSLMLSLLKRVAVGAACLAAVAASAGHAAAETPSLFKSATPADVSAAAASDARPKGLAQVREQLLALDADVANALDRTGEVKIALFPNAAATFKRTDVDEAYGGGFIWVGEAGSTGAATLVVQNGKITGYVRLRGRSYEIAGVGGRAHRVVEIAADKLPPEGPITVPKELQGGKDDGIATPDELAAAKDDKTTTIKVNIHFTATATSDPIGDGNLAIALANQAYKASGVKIKAKFVAYSVISYPENSYTWDQTLSNMTYTDQPGSAYFNDMRAGREQFKADLVVLIHSRNEYCGLGWYVTKPSAATSGLGYSLVSRDCITNKSVAHEMGHNMGLDHDRYVAGKAPKSAYNFGFVVLNKRIRSIMAYDNKCNDKGFTCERLNRFSSPDDKVQGEKFGVPKGKSGAADAARRLNETREAISKYR</sequence>
<evidence type="ECO:0008006" key="5">
    <source>
        <dbReference type="Google" id="ProtNLM"/>
    </source>
</evidence>